<feature type="transmembrane region" description="Helical" evidence="8">
    <location>
        <begin position="260"/>
        <end position="278"/>
    </location>
</feature>
<evidence type="ECO:0000256" key="1">
    <source>
        <dbReference type="ARBA" id="ARBA00004141"/>
    </source>
</evidence>
<dbReference type="RefSeq" id="WP_154592132.1">
    <property type="nucleotide sequence ID" value="NZ_WLVL01000006.1"/>
</dbReference>
<dbReference type="SUPFAM" id="SSF144091">
    <property type="entry name" value="Rhomboid-like"/>
    <property type="match status" value="1"/>
</dbReference>
<keyword evidence="10" id="KW-0645">Protease</keyword>
<dbReference type="InterPro" id="IPR035952">
    <property type="entry name" value="Rhomboid-like_sf"/>
</dbReference>
<protein>
    <submittedName>
        <fullName evidence="10">Rhomboid family intramembrane serine protease</fullName>
    </submittedName>
</protein>
<dbReference type="Proteomes" id="UP000431092">
    <property type="component" value="Unassembled WGS sequence"/>
</dbReference>
<proteinExistence type="inferred from homology"/>
<feature type="transmembrane region" description="Helical" evidence="8">
    <location>
        <begin position="168"/>
        <end position="188"/>
    </location>
</feature>
<dbReference type="AlphaFoldDB" id="A0A6I3I3N1"/>
<evidence type="ECO:0000256" key="2">
    <source>
        <dbReference type="ARBA" id="ARBA00009045"/>
    </source>
</evidence>
<comment type="similarity">
    <text evidence="2">Belongs to the peptidase S54 family.</text>
</comment>
<evidence type="ECO:0000256" key="8">
    <source>
        <dbReference type="SAM" id="Phobius"/>
    </source>
</evidence>
<dbReference type="PANTHER" id="PTHR43731:SF14">
    <property type="entry name" value="PRESENILIN-ASSOCIATED RHOMBOID-LIKE PROTEIN, MITOCHONDRIAL"/>
    <property type="match status" value="1"/>
</dbReference>
<feature type="transmembrane region" description="Helical" evidence="8">
    <location>
        <begin position="208"/>
        <end position="229"/>
    </location>
</feature>
<feature type="transmembrane region" description="Helical" evidence="8">
    <location>
        <begin position="290"/>
        <end position="308"/>
    </location>
</feature>
<keyword evidence="5 8" id="KW-1133">Transmembrane helix</keyword>
<dbReference type="InterPro" id="IPR022764">
    <property type="entry name" value="Peptidase_S54_rhomboid_dom"/>
</dbReference>
<reference evidence="10 11" key="1">
    <citation type="submission" date="2019-11" db="EMBL/GenBank/DDBJ databases">
        <title>Whole genome sequencing identifies a novel species of the genus Arsenicicoccus isolated from human blood.</title>
        <authorList>
            <person name="Jeong J.H."/>
            <person name="Kweon O.J."/>
            <person name="Kim H.R."/>
            <person name="Kim T.-H."/>
            <person name="Ha S.-M."/>
            <person name="Lee M.-K."/>
        </authorList>
    </citation>
    <scope>NUCLEOTIDE SEQUENCE [LARGE SCALE GENOMIC DNA]</scope>
    <source>
        <strain evidence="10 11">MKL-02</strain>
    </source>
</reference>
<evidence type="ECO:0000313" key="11">
    <source>
        <dbReference type="Proteomes" id="UP000431092"/>
    </source>
</evidence>
<accession>A0A6I3I3N1</accession>
<evidence type="ECO:0000256" key="7">
    <source>
        <dbReference type="SAM" id="MobiDB-lite"/>
    </source>
</evidence>
<feature type="domain" description="Peptidase S54 rhomboid" evidence="9">
    <location>
        <begin position="130"/>
        <end position="276"/>
    </location>
</feature>
<dbReference type="GO" id="GO:0004252">
    <property type="term" value="F:serine-type endopeptidase activity"/>
    <property type="evidence" value="ECO:0007669"/>
    <property type="project" value="InterPro"/>
</dbReference>
<evidence type="ECO:0000256" key="4">
    <source>
        <dbReference type="ARBA" id="ARBA00022801"/>
    </source>
</evidence>
<comment type="subcellular location">
    <subcellularLocation>
        <location evidence="1">Membrane</location>
        <topology evidence="1">Multi-pass membrane protein</topology>
    </subcellularLocation>
</comment>
<feature type="transmembrane region" description="Helical" evidence="8">
    <location>
        <begin position="236"/>
        <end position="254"/>
    </location>
</feature>
<dbReference type="GO" id="GO:0016020">
    <property type="term" value="C:membrane"/>
    <property type="evidence" value="ECO:0007669"/>
    <property type="project" value="UniProtKB-SubCell"/>
</dbReference>
<feature type="transmembrane region" description="Helical" evidence="8">
    <location>
        <begin position="133"/>
        <end position="156"/>
    </location>
</feature>
<gene>
    <name evidence="10" type="ORF">GGG17_02090</name>
</gene>
<sequence>MSSSYPPVDPPLPPTPSGASAGGSAQPPTCPRHPDVVAYVRCSRCGRPACPPCQRQASVGIHCVDCVRESARTAPRARNPLGGSASALSVGGGAPATTALVALCVVVYFLQLIVPGLERALWFAPYAGRDEPWRFVTAAFLHGGVTHILFNMLALWTVGQPLERAMGIARFLALFLVSAIGGSVGYLLIAQATASPGQVLTQWQMSWFQPTVGASGAVFGLFAAELVLARRQGRDLRAMLIFLGINLVIGFTVPNIAWQAHLGGFVTGAALASVMWATRTRERQRWQWPGVAAVLAVLVVLAVLKYALSPQMTGFVVGGA</sequence>
<dbReference type="Pfam" id="PF01694">
    <property type="entry name" value="Rhomboid"/>
    <property type="match status" value="1"/>
</dbReference>
<keyword evidence="6 8" id="KW-0472">Membrane</keyword>
<organism evidence="10 11">
    <name type="scientific">Arsenicicoccus cauae</name>
    <dbReference type="NCBI Taxonomy" id="2663847"/>
    <lineage>
        <taxon>Bacteria</taxon>
        <taxon>Bacillati</taxon>
        <taxon>Actinomycetota</taxon>
        <taxon>Actinomycetes</taxon>
        <taxon>Micrococcales</taxon>
        <taxon>Intrasporangiaceae</taxon>
        <taxon>Arsenicicoccus</taxon>
    </lineage>
</organism>
<evidence type="ECO:0000256" key="6">
    <source>
        <dbReference type="ARBA" id="ARBA00023136"/>
    </source>
</evidence>
<comment type="caution">
    <text evidence="10">The sequence shown here is derived from an EMBL/GenBank/DDBJ whole genome shotgun (WGS) entry which is preliminary data.</text>
</comment>
<dbReference type="Gene3D" id="1.20.1540.10">
    <property type="entry name" value="Rhomboid-like"/>
    <property type="match status" value="1"/>
</dbReference>
<evidence type="ECO:0000256" key="5">
    <source>
        <dbReference type="ARBA" id="ARBA00022989"/>
    </source>
</evidence>
<dbReference type="EMBL" id="WLVL01000006">
    <property type="protein sequence ID" value="MTB70784.1"/>
    <property type="molecule type" value="Genomic_DNA"/>
</dbReference>
<evidence type="ECO:0000313" key="10">
    <source>
        <dbReference type="EMBL" id="MTB70784.1"/>
    </source>
</evidence>
<dbReference type="InterPro" id="IPR050925">
    <property type="entry name" value="Rhomboid_protease_S54"/>
</dbReference>
<feature type="compositionally biased region" description="Pro residues" evidence="7">
    <location>
        <begin position="7"/>
        <end position="16"/>
    </location>
</feature>
<dbReference type="PANTHER" id="PTHR43731">
    <property type="entry name" value="RHOMBOID PROTEASE"/>
    <property type="match status" value="1"/>
</dbReference>
<name>A0A6I3I3N1_9MICO</name>
<evidence type="ECO:0000259" key="9">
    <source>
        <dbReference type="Pfam" id="PF01694"/>
    </source>
</evidence>
<keyword evidence="11" id="KW-1185">Reference proteome</keyword>
<keyword evidence="3 8" id="KW-0812">Transmembrane</keyword>
<keyword evidence="4" id="KW-0378">Hydrolase</keyword>
<feature type="transmembrane region" description="Helical" evidence="8">
    <location>
        <begin position="85"/>
        <end position="113"/>
    </location>
</feature>
<feature type="region of interest" description="Disordered" evidence="7">
    <location>
        <begin position="1"/>
        <end position="29"/>
    </location>
</feature>
<dbReference type="GO" id="GO:0006508">
    <property type="term" value="P:proteolysis"/>
    <property type="evidence" value="ECO:0007669"/>
    <property type="project" value="UniProtKB-KW"/>
</dbReference>
<evidence type="ECO:0000256" key="3">
    <source>
        <dbReference type="ARBA" id="ARBA00022692"/>
    </source>
</evidence>